<dbReference type="Proteomes" id="UP001596004">
    <property type="component" value="Unassembled WGS sequence"/>
</dbReference>
<comment type="caution">
    <text evidence="2">The sequence shown here is derived from an EMBL/GenBank/DDBJ whole genome shotgun (WGS) entry which is preliminary data.</text>
</comment>
<protein>
    <submittedName>
        <fullName evidence="2">Uncharacterized protein</fullName>
    </submittedName>
</protein>
<name>A0ABV9CF57_9ACTN</name>
<organism evidence="2 3">
    <name type="scientific">Sphaerisporangium dianthi</name>
    <dbReference type="NCBI Taxonomy" id="1436120"/>
    <lineage>
        <taxon>Bacteria</taxon>
        <taxon>Bacillati</taxon>
        <taxon>Actinomycetota</taxon>
        <taxon>Actinomycetes</taxon>
        <taxon>Streptosporangiales</taxon>
        <taxon>Streptosporangiaceae</taxon>
        <taxon>Sphaerisporangium</taxon>
    </lineage>
</organism>
<evidence type="ECO:0000256" key="1">
    <source>
        <dbReference type="SAM" id="SignalP"/>
    </source>
</evidence>
<evidence type="ECO:0000313" key="3">
    <source>
        <dbReference type="Proteomes" id="UP001596004"/>
    </source>
</evidence>
<reference evidence="3" key="1">
    <citation type="journal article" date="2019" name="Int. J. Syst. Evol. Microbiol.">
        <title>The Global Catalogue of Microorganisms (GCM) 10K type strain sequencing project: providing services to taxonomists for standard genome sequencing and annotation.</title>
        <authorList>
            <consortium name="The Broad Institute Genomics Platform"/>
            <consortium name="The Broad Institute Genome Sequencing Center for Infectious Disease"/>
            <person name="Wu L."/>
            <person name="Ma J."/>
        </authorList>
    </citation>
    <scope>NUCLEOTIDE SEQUENCE [LARGE SCALE GENOMIC DNA]</scope>
    <source>
        <strain evidence="3">CGMCC 4.7132</strain>
    </source>
</reference>
<proteinExistence type="predicted"/>
<dbReference type="RefSeq" id="WP_380840151.1">
    <property type="nucleotide sequence ID" value="NZ_JBHSFP010000006.1"/>
</dbReference>
<dbReference type="EMBL" id="JBHSFP010000006">
    <property type="protein sequence ID" value="MFC4531526.1"/>
    <property type="molecule type" value="Genomic_DNA"/>
</dbReference>
<accession>A0ABV9CF57</accession>
<keyword evidence="1" id="KW-0732">Signal</keyword>
<evidence type="ECO:0000313" key="2">
    <source>
        <dbReference type="EMBL" id="MFC4531526.1"/>
    </source>
</evidence>
<keyword evidence="3" id="KW-1185">Reference proteome</keyword>
<sequence>MNRYRAKWCACLAAGVGAAALAAGVFGFTASSVLADTDTDSTTANVVVLSSITLTGLTESFTLTGAPGSVPTTVADPVTMTVTTNNFAGYNVSVVPRTANLTGATPGNTDVIPANSLQVNGPVQGGAYVNLTYPTPVVVAIKNTASATDGDLITNNYRITVPFVRPDTYSGILDYVATTL</sequence>
<feature type="signal peptide" evidence="1">
    <location>
        <begin position="1"/>
        <end position="35"/>
    </location>
</feature>
<gene>
    <name evidence="2" type="ORF">ACFO60_12185</name>
</gene>
<feature type="chain" id="PRO_5045298376" evidence="1">
    <location>
        <begin position="36"/>
        <end position="180"/>
    </location>
</feature>